<dbReference type="Proteomes" id="UP000691718">
    <property type="component" value="Unassembled WGS sequence"/>
</dbReference>
<reference evidence="2" key="1">
    <citation type="submission" date="2021-04" db="EMBL/GenBank/DDBJ databases">
        <authorList>
            <person name="Tunstrom K."/>
        </authorList>
    </citation>
    <scope>NUCLEOTIDE SEQUENCE</scope>
</reference>
<keyword evidence="3" id="KW-1185">Reference proteome</keyword>
<evidence type="ECO:0000256" key="1">
    <source>
        <dbReference type="SAM" id="MobiDB-lite"/>
    </source>
</evidence>
<organism evidence="2 3">
    <name type="scientific">Parnassius apollo</name>
    <name type="common">Apollo butterfly</name>
    <name type="synonym">Papilio apollo</name>
    <dbReference type="NCBI Taxonomy" id="110799"/>
    <lineage>
        <taxon>Eukaryota</taxon>
        <taxon>Metazoa</taxon>
        <taxon>Ecdysozoa</taxon>
        <taxon>Arthropoda</taxon>
        <taxon>Hexapoda</taxon>
        <taxon>Insecta</taxon>
        <taxon>Pterygota</taxon>
        <taxon>Neoptera</taxon>
        <taxon>Endopterygota</taxon>
        <taxon>Lepidoptera</taxon>
        <taxon>Glossata</taxon>
        <taxon>Ditrysia</taxon>
        <taxon>Papilionoidea</taxon>
        <taxon>Papilionidae</taxon>
        <taxon>Parnassiinae</taxon>
        <taxon>Parnassini</taxon>
        <taxon>Parnassius</taxon>
        <taxon>Parnassius</taxon>
    </lineage>
</organism>
<comment type="caution">
    <text evidence="2">The sequence shown here is derived from an EMBL/GenBank/DDBJ whole genome shotgun (WGS) entry which is preliminary data.</text>
</comment>
<dbReference type="EMBL" id="CAJQZP010001196">
    <property type="protein sequence ID" value="CAG5028240.1"/>
    <property type="molecule type" value="Genomic_DNA"/>
</dbReference>
<feature type="compositionally biased region" description="Polar residues" evidence="1">
    <location>
        <begin position="33"/>
        <end position="43"/>
    </location>
</feature>
<name>A0A8S3XK34_PARAO</name>
<dbReference type="AlphaFoldDB" id="A0A8S3XK34"/>
<accession>A0A8S3XK34</accession>
<protein>
    <submittedName>
        <fullName evidence="2">(apollo) hypothetical protein</fullName>
    </submittedName>
</protein>
<proteinExistence type="predicted"/>
<gene>
    <name evidence="2" type="ORF">PAPOLLO_LOCUS19001</name>
</gene>
<evidence type="ECO:0000313" key="2">
    <source>
        <dbReference type="EMBL" id="CAG5028240.1"/>
    </source>
</evidence>
<dbReference type="OrthoDB" id="6911653at2759"/>
<evidence type="ECO:0000313" key="3">
    <source>
        <dbReference type="Proteomes" id="UP000691718"/>
    </source>
</evidence>
<feature type="region of interest" description="Disordered" evidence="1">
    <location>
        <begin position="19"/>
        <end position="44"/>
    </location>
</feature>
<sequence>MTLRRCDSLPTRLRELPVAPDPEFTQPLHKNLPESNTVPNFSDTPKLDEVITTWKSLHTDVKNIKNGLPSKNDPSSLNTPDGEFVTCNNISEYECVKNDGRRKLIFNNQRTGVCKRQNKPRCSSRAAVTQATTIRHGSSTARRRTLLERLLSWRTSECNCREKFTPKLFPSPKFTPEELLCTCGASRVNVAQKQNKYADRGRSKSVGYEATREVTQFRRCASAGATVEAETAAVLRARAALTLARRYYPEGGWGWTITIVGTLVQIISHGLQLGGGTGAIACTAAVKYRVPPLYSYGK</sequence>